<organism evidence="2 3">
    <name type="scientific">Roseofilum halophilum BLCC-M91</name>
    <dbReference type="NCBI Taxonomy" id="3022259"/>
    <lineage>
        <taxon>Bacteria</taxon>
        <taxon>Bacillati</taxon>
        <taxon>Cyanobacteriota</taxon>
        <taxon>Cyanophyceae</taxon>
        <taxon>Desertifilales</taxon>
        <taxon>Desertifilaceae</taxon>
        <taxon>Roseofilum</taxon>
        <taxon>Roseofilum halophilum</taxon>
    </lineage>
</organism>
<accession>A0ABT7BH22</accession>
<reference evidence="2 3" key="1">
    <citation type="submission" date="2023-01" db="EMBL/GenBank/DDBJ databases">
        <title>Novel diversity within Roseofilum (Cyanobacteria; Desertifilaceae) from marine benthic mats with descriptions of four novel species.</title>
        <authorList>
            <person name="Wang Y."/>
            <person name="Berthold D.E."/>
            <person name="Hu J."/>
            <person name="Lefler F.W."/>
            <person name="Laughinghouse H.D. IV."/>
        </authorList>
    </citation>
    <scope>NUCLEOTIDE SEQUENCE [LARGE SCALE GENOMIC DNA]</scope>
    <source>
        <strain evidence="2 3">BLCC-M91</strain>
    </source>
</reference>
<keyword evidence="1" id="KW-0732">Signal</keyword>
<feature type="signal peptide" evidence="1">
    <location>
        <begin position="1"/>
        <end position="17"/>
    </location>
</feature>
<feature type="chain" id="PRO_5046351562" description="DUF3261 domain-containing protein" evidence="1">
    <location>
        <begin position="18"/>
        <end position="195"/>
    </location>
</feature>
<evidence type="ECO:0000256" key="1">
    <source>
        <dbReference type="SAM" id="SignalP"/>
    </source>
</evidence>
<keyword evidence="3" id="KW-1185">Reference proteome</keyword>
<dbReference type="Proteomes" id="UP001231370">
    <property type="component" value="Unassembled WGS sequence"/>
</dbReference>
<evidence type="ECO:0000313" key="3">
    <source>
        <dbReference type="Proteomes" id="UP001231370"/>
    </source>
</evidence>
<dbReference type="RefSeq" id="WP_283761801.1">
    <property type="nucleotide sequence ID" value="NZ_JAQPOK010000052.1"/>
</dbReference>
<dbReference type="PROSITE" id="PS51257">
    <property type="entry name" value="PROKAR_LIPOPROTEIN"/>
    <property type="match status" value="1"/>
</dbReference>
<proteinExistence type="predicted"/>
<evidence type="ECO:0000313" key="2">
    <source>
        <dbReference type="EMBL" id="MDJ1178485.1"/>
    </source>
</evidence>
<evidence type="ECO:0008006" key="4">
    <source>
        <dbReference type="Google" id="ProtNLM"/>
    </source>
</evidence>
<protein>
    <recommendedName>
        <fullName evidence="4">DUF3261 domain-containing protein</fullName>
    </recommendedName>
</protein>
<dbReference type="EMBL" id="JAQPOK010000052">
    <property type="protein sequence ID" value="MDJ1178485.1"/>
    <property type="molecule type" value="Genomic_DNA"/>
</dbReference>
<sequence length="195" mass="21491">MKKVIGMALVSVGLAIAAGGCTTTQLSFWRSHPAESMGRSYSQIPSNPHSLQVSLPLQAIITLADGEEKSGRITDIDEQVLSLYTGTSELTKIKWEKIASIKFEEGSIVYLPNGKPIYRGSKENQSDQFHNVPASALKILDANKGYLEIDLSLIASLNADQIENYHRDQHSSSYVVEQIECDRSPYQMTITVTSK</sequence>
<name>A0ABT7BH22_9CYAN</name>
<gene>
    <name evidence="2" type="ORF">PJF56_06380</name>
</gene>
<comment type="caution">
    <text evidence="2">The sequence shown here is derived from an EMBL/GenBank/DDBJ whole genome shotgun (WGS) entry which is preliminary data.</text>
</comment>